<proteinExistence type="predicted"/>
<dbReference type="PANTHER" id="PTHR30373">
    <property type="entry name" value="UPF0603 PROTEIN YGCG"/>
    <property type="match status" value="1"/>
</dbReference>
<comment type="caution">
    <text evidence="4">The sequence shown here is derived from an EMBL/GenBank/DDBJ whole genome shotgun (WGS) entry which is preliminary data.</text>
</comment>
<feature type="domain" description="TPM" evidence="3">
    <location>
        <begin position="34"/>
        <end position="156"/>
    </location>
</feature>
<organism evidence="4 5">
    <name type="scientific">Qipengyuania profundimaris</name>
    <dbReference type="NCBI Taxonomy" id="3067652"/>
    <lineage>
        <taxon>Bacteria</taxon>
        <taxon>Pseudomonadati</taxon>
        <taxon>Pseudomonadota</taxon>
        <taxon>Alphaproteobacteria</taxon>
        <taxon>Sphingomonadales</taxon>
        <taxon>Erythrobacteraceae</taxon>
        <taxon>Qipengyuania</taxon>
    </lineage>
</organism>
<evidence type="ECO:0000313" key="5">
    <source>
        <dbReference type="Proteomes" id="UP001240639"/>
    </source>
</evidence>
<evidence type="ECO:0000256" key="1">
    <source>
        <dbReference type="SAM" id="Phobius"/>
    </source>
</evidence>
<keyword evidence="2" id="KW-0732">Signal</keyword>
<name>A0ABT9HRQ5_9SPHN</name>
<evidence type="ECO:0000313" key="4">
    <source>
        <dbReference type="EMBL" id="MDP4575842.1"/>
    </source>
</evidence>
<keyword evidence="5" id="KW-1185">Reference proteome</keyword>
<sequence>MQALLRLLLICAAALGFALPAAAQNFPERGTAPVVDAANIIDPATEAELTAKLDAFEEANQRQFVIATIPDLEGYDIADYGYRLGREWALGDAERNDGIILIVAPNERRMRIEVGYGLEGTIPDGLAFEYIEGMKDYFRAGDYSGGISWAADEIITQLELPPEQAAQVAQQAEEARESRGGFPLGGAIWIAFIFFFFIIPMLRRGKRRRYGRGGRLGQAAGDIILWEVGSAIARGALSGGDDWGGGGGFGGGGGGFGGFSGGGGSFGGGGASGGW</sequence>
<feature type="chain" id="PRO_5046077533" evidence="2">
    <location>
        <begin position="24"/>
        <end position="275"/>
    </location>
</feature>
<dbReference type="Gene3D" id="3.10.310.50">
    <property type="match status" value="1"/>
</dbReference>
<dbReference type="InterPro" id="IPR007621">
    <property type="entry name" value="TPM_dom"/>
</dbReference>
<dbReference type="EMBL" id="JAVAIM010000001">
    <property type="protein sequence ID" value="MDP4575842.1"/>
    <property type="molecule type" value="Genomic_DNA"/>
</dbReference>
<evidence type="ECO:0000259" key="3">
    <source>
        <dbReference type="Pfam" id="PF04536"/>
    </source>
</evidence>
<evidence type="ECO:0000256" key="2">
    <source>
        <dbReference type="SAM" id="SignalP"/>
    </source>
</evidence>
<dbReference type="Pfam" id="PF04536">
    <property type="entry name" value="TPM_phosphatase"/>
    <property type="match status" value="1"/>
</dbReference>
<keyword evidence="1" id="KW-0812">Transmembrane</keyword>
<feature type="signal peptide" evidence="2">
    <location>
        <begin position="1"/>
        <end position="23"/>
    </location>
</feature>
<dbReference type="PANTHER" id="PTHR30373:SF2">
    <property type="entry name" value="UPF0603 PROTEIN YGCG"/>
    <property type="match status" value="1"/>
</dbReference>
<feature type="transmembrane region" description="Helical" evidence="1">
    <location>
        <begin position="181"/>
        <end position="202"/>
    </location>
</feature>
<dbReference type="RefSeq" id="WP_305933085.1">
    <property type="nucleotide sequence ID" value="NZ_JAVAIM010000001.1"/>
</dbReference>
<keyword evidence="1" id="KW-1133">Transmembrane helix</keyword>
<protein>
    <submittedName>
        <fullName evidence="4">TPM domain-containing protein</fullName>
    </submittedName>
</protein>
<reference evidence="4 5" key="1">
    <citation type="submission" date="2023-08" db="EMBL/GenBank/DDBJ databases">
        <title>genomic of G39.</title>
        <authorList>
            <person name="Wang Y."/>
        </authorList>
    </citation>
    <scope>NUCLEOTIDE SEQUENCE [LARGE SCALE GENOMIC DNA]</scope>
    <source>
        <strain evidence="4 5">G39</strain>
    </source>
</reference>
<accession>A0ABT9HRQ5</accession>
<gene>
    <name evidence="4" type="ORF">Q9K02_11885</name>
</gene>
<keyword evidence="1" id="KW-0472">Membrane</keyword>
<dbReference type="Proteomes" id="UP001240639">
    <property type="component" value="Unassembled WGS sequence"/>
</dbReference>